<feature type="transmembrane region" description="Helical" evidence="5">
    <location>
        <begin position="451"/>
        <end position="471"/>
    </location>
</feature>
<feature type="transmembrane region" description="Helical" evidence="5">
    <location>
        <begin position="132"/>
        <end position="149"/>
    </location>
</feature>
<evidence type="ECO:0000256" key="5">
    <source>
        <dbReference type="RuleBase" id="RU280819"/>
    </source>
</evidence>
<keyword evidence="2 5" id="KW-0812">Transmembrane</keyword>
<sequence>MALDEKVSYRELHEQFVTNLNGTTSVETFFAATPNYFTVLLVCLLAIRTEKEHSSSKFQVFCIEFITLVGTAILSCTVFSNNIPPLVITLFIVCSSTYLYKKQQISLSNSYQKFPQLTTPTHHKCYITNFRALINMLACVSILAVDFKIFPRRFAKTETFGYSPMDAGVGLFCISNSVIVPSAILHKRIETNSCFKDALIKTLKSCIPLVLLGGARFFTTTQVDYQLHISEYGVHWNFFLTLAACKLISFFISRVFGTKCSLVTSLIVITVHEIILYKGLQKWVLSDISRDSFLTANREGIASSLGYVALFMAGMGIGNLMYCESNTIGDLIVLVKKFTLFSVFLWTTSFACQDCLIVSRRLANFGYYMWILTFSVTTLTVFMIIDLFLQTLKLSSVTKTEMGVTKDSEGHVPILFNAINYNGLAFFLIANVFTGLINLSIQTLWVNDMCSVIIIFLYAFVISAITFLLYCKNIQLKAW</sequence>
<name>A0AAN9VA29_9ORTH</name>
<dbReference type="AlphaFoldDB" id="A0AAN9VA29"/>
<dbReference type="EC" id="2.3.-.-" evidence="5"/>
<comment type="similarity">
    <text evidence="5">Belongs to the PIGW family.</text>
</comment>
<evidence type="ECO:0000313" key="7">
    <source>
        <dbReference type="Proteomes" id="UP001378592"/>
    </source>
</evidence>
<feature type="transmembrane region" description="Helical" evidence="5">
    <location>
        <begin position="263"/>
        <end position="280"/>
    </location>
</feature>
<protein>
    <recommendedName>
        <fullName evidence="5">Phosphatidylinositol-glycan biosynthesis class W protein</fullName>
        <ecNumber evidence="5">2.3.-.-</ecNumber>
    </recommendedName>
</protein>
<feature type="transmembrane region" description="Helical" evidence="5">
    <location>
        <begin position="83"/>
        <end position="100"/>
    </location>
</feature>
<dbReference type="PANTHER" id="PTHR20661">
    <property type="entry name" value="PHOSPHATIDYLINOSITOL-GLYCAN BIOSYNTHESIS CLASS W PROTEIN"/>
    <property type="match status" value="1"/>
</dbReference>
<comment type="function">
    <text evidence="5">A acetyltransferase, which acetylates the inositol ring of phosphatidylinositol during biosynthesis of GPI-anchor.</text>
</comment>
<dbReference type="InterPro" id="IPR009447">
    <property type="entry name" value="PIGW/GWT1"/>
</dbReference>
<feature type="transmembrane region" description="Helical" evidence="5">
    <location>
        <begin position="328"/>
        <end position="347"/>
    </location>
</feature>
<accession>A0AAN9VA29</accession>
<feature type="transmembrane region" description="Helical" evidence="5">
    <location>
        <begin position="424"/>
        <end position="445"/>
    </location>
</feature>
<dbReference type="PIRSF" id="PIRSF017321">
    <property type="entry name" value="GWT1"/>
    <property type="match status" value="1"/>
</dbReference>
<feature type="transmembrane region" description="Helical" evidence="5">
    <location>
        <begin position="238"/>
        <end position="256"/>
    </location>
</feature>
<keyword evidence="4 5" id="KW-0472">Membrane</keyword>
<keyword evidence="5" id="KW-0256">Endoplasmic reticulum</keyword>
<dbReference type="GO" id="GO:0032216">
    <property type="term" value="F:glucosaminyl-phosphatidylinositol O-acyltransferase activity"/>
    <property type="evidence" value="ECO:0007669"/>
    <property type="project" value="TreeGrafter"/>
</dbReference>
<evidence type="ECO:0000256" key="2">
    <source>
        <dbReference type="ARBA" id="ARBA00022692"/>
    </source>
</evidence>
<feature type="transmembrane region" description="Helical" evidence="5">
    <location>
        <begin position="300"/>
        <end position="321"/>
    </location>
</feature>
<feature type="transmembrane region" description="Helical" evidence="5">
    <location>
        <begin position="198"/>
        <end position="218"/>
    </location>
</feature>
<evidence type="ECO:0000313" key="6">
    <source>
        <dbReference type="EMBL" id="KAK7792470.1"/>
    </source>
</evidence>
<dbReference type="GO" id="GO:0006506">
    <property type="term" value="P:GPI anchor biosynthetic process"/>
    <property type="evidence" value="ECO:0007669"/>
    <property type="project" value="UniProtKB-KW"/>
</dbReference>
<dbReference type="GO" id="GO:0072659">
    <property type="term" value="P:protein localization to plasma membrane"/>
    <property type="evidence" value="ECO:0007669"/>
    <property type="project" value="TreeGrafter"/>
</dbReference>
<dbReference type="GO" id="GO:0005789">
    <property type="term" value="C:endoplasmic reticulum membrane"/>
    <property type="evidence" value="ECO:0007669"/>
    <property type="project" value="UniProtKB-SubCell"/>
</dbReference>
<organism evidence="6 7">
    <name type="scientific">Gryllus longicercus</name>
    <dbReference type="NCBI Taxonomy" id="2509291"/>
    <lineage>
        <taxon>Eukaryota</taxon>
        <taxon>Metazoa</taxon>
        <taxon>Ecdysozoa</taxon>
        <taxon>Arthropoda</taxon>
        <taxon>Hexapoda</taxon>
        <taxon>Insecta</taxon>
        <taxon>Pterygota</taxon>
        <taxon>Neoptera</taxon>
        <taxon>Polyneoptera</taxon>
        <taxon>Orthoptera</taxon>
        <taxon>Ensifera</taxon>
        <taxon>Gryllidea</taxon>
        <taxon>Grylloidea</taxon>
        <taxon>Gryllidae</taxon>
        <taxon>Gryllinae</taxon>
        <taxon>Gryllus</taxon>
    </lineage>
</organism>
<comment type="subcellular location">
    <subcellularLocation>
        <location evidence="5">Endoplasmic reticulum membrane</location>
        <topology evidence="5">Multi-pass membrane protein</topology>
    </subcellularLocation>
    <subcellularLocation>
        <location evidence="1">Membrane</location>
        <topology evidence="1">Multi-pass membrane protein</topology>
    </subcellularLocation>
</comment>
<keyword evidence="7" id="KW-1185">Reference proteome</keyword>
<evidence type="ECO:0000256" key="3">
    <source>
        <dbReference type="ARBA" id="ARBA00022989"/>
    </source>
</evidence>
<dbReference type="EMBL" id="JAZDUA010000446">
    <property type="protein sequence ID" value="KAK7792470.1"/>
    <property type="molecule type" value="Genomic_DNA"/>
</dbReference>
<comment type="caution">
    <text evidence="6">The sequence shown here is derived from an EMBL/GenBank/DDBJ whole genome shotgun (WGS) entry which is preliminary data.</text>
</comment>
<dbReference type="Pfam" id="PF06423">
    <property type="entry name" value="GWT1"/>
    <property type="match status" value="1"/>
</dbReference>
<feature type="transmembrane region" description="Helical" evidence="5">
    <location>
        <begin position="367"/>
        <end position="389"/>
    </location>
</feature>
<feature type="transmembrane region" description="Helical" evidence="5">
    <location>
        <begin position="169"/>
        <end position="186"/>
    </location>
</feature>
<comment type="pathway">
    <text evidence="5">Glycolipid biosynthesis; glycosylphosphatidylinositol-anchor biosynthesis.</text>
</comment>
<gene>
    <name evidence="6" type="ORF">R5R35_013861</name>
</gene>
<keyword evidence="5" id="KW-0337">GPI-anchor biosynthesis</keyword>
<feature type="transmembrane region" description="Helical" evidence="5">
    <location>
        <begin position="29"/>
        <end position="47"/>
    </location>
</feature>
<keyword evidence="3 5" id="KW-1133">Transmembrane helix</keyword>
<keyword evidence="5" id="KW-0012">Acyltransferase</keyword>
<keyword evidence="5" id="KW-0808">Transferase</keyword>
<dbReference type="Proteomes" id="UP001378592">
    <property type="component" value="Unassembled WGS sequence"/>
</dbReference>
<dbReference type="PANTHER" id="PTHR20661:SF0">
    <property type="entry name" value="PHOSPHATIDYLINOSITOL-GLYCAN BIOSYNTHESIS CLASS W PROTEIN"/>
    <property type="match status" value="1"/>
</dbReference>
<reference evidence="6 7" key="1">
    <citation type="submission" date="2024-03" db="EMBL/GenBank/DDBJ databases">
        <title>The genome assembly and annotation of the cricket Gryllus longicercus Weissman &amp; Gray.</title>
        <authorList>
            <person name="Szrajer S."/>
            <person name="Gray D."/>
            <person name="Ylla G."/>
        </authorList>
    </citation>
    <scope>NUCLEOTIDE SEQUENCE [LARGE SCALE GENOMIC DNA]</scope>
    <source>
        <strain evidence="6">DAG 2021-001</strain>
        <tissue evidence="6">Whole body minus gut</tissue>
    </source>
</reference>
<evidence type="ECO:0000256" key="4">
    <source>
        <dbReference type="ARBA" id="ARBA00023136"/>
    </source>
</evidence>
<feature type="transmembrane region" description="Helical" evidence="5">
    <location>
        <begin position="59"/>
        <end position="77"/>
    </location>
</feature>
<evidence type="ECO:0000256" key="1">
    <source>
        <dbReference type="ARBA" id="ARBA00004141"/>
    </source>
</evidence>
<proteinExistence type="inferred from homology"/>